<dbReference type="HOGENOM" id="CLU_114601_4_3_2"/>
<dbReference type="InterPro" id="IPR003749">
    <property type="entry name" value="ThiS/MoaD-like"/>
</dbReference>
<dbReference type="InterPro" id="IPR016155">
    <property type="entry name" value="Mopterin_synth/thiamin_S_b"/>
</dbReference>
<reference evidence="1 2" key="1">
    <citation type="journal article" date="2009" name="J. Bacteriol.">
        <title>Complete genome sequence of the anaerobic, protein-degrading hyperthermophilic crenarchaeon Desulfurococcus kamchatkensis.</title>
        <authorList>
            <person name="Ravin N.V."/>
            <person name="Mardanov A.V."/>
            <person name="Beletsky A.V."/>
            <person name="Kublanov I.V."/>
            <person name="Kolganova T.V."/>
            <person name="Lebedinsky A.V."/>
            <person name="Chernyh N.A."/>
            <person name="Bonch-Osmolovskaya E.A."/>
            <person name="Skryabin K.G."/>
        </authorList>
    </citation>
    <scope>NUCLEOTIDE SEQUENCE [LARGE SCALE GENOMIC DNA]</scope>
    <source>
        <strain evidence="2">DSM 18924 / JCM 16383 / VKM B-2413 / 1221n</strain>
    </source>
</reference>
<sequence>MIKVKVVFIGIIAEAIGTHIEEYSIQENTRLNELLDVIAEKHPFLQEILRNIPLINTYVNGRHVDLNHVLEDNDEVIIAPPFFEGG</sequence>
<organism evidence="1 2">
    <name type="scientific">Desulfurococcus amylolyticus (strain DSM 18924 / JCM 16383 / VKM B-2413 / 1221n)</name>
    <name type="common">Desulfurococcus kamchatkensis</name>
    <dbReference type="NCBI Taxonomy" id="490899"/>
    <lineage>
        <taxon>Archaea</taxon>
        <taxon>Thermoproteota</taxon>
        <taxon>Thermoprotei</taxon>
        <taxon>Desulfurococcales</taxon>
        <taxon>Desulfurococcaceae</taxon>
        <taxon>Desulfurococcus</taxon>
    </lineage>
</organism>
<dbReference type="SUPFAM" id="SSF54285">
    <property type="entry name" value="MoaD/ThiS"/>
    <property type="match status" value="1"/>
</dbReference>
<dbReference type="EMBL" id="CP001140">
    <property type="protein sequence ID" value="ACL11060.1"/>
    <property type="molecule type" value="Genomic_DNA"/>
</dbReference>
<protein>
    <submittedName>
        <fullName evidence="1">ThiamineS protein</fullName>
    </submittedName>
</protein>
<dbReference type="CDD" id="cd00754">
    <property type="entry name" value="Ubl_MoaD"/>
    <property type="match status" value="1"/>
</dbReference>
<accession>B8D4M9</accession>
<dbReference type="Proteomes" id="UP000006903">
    <property type="component" value="Chromosome"/>
</dbReference>
<evidence type="ECO:0000313" key="1">
    <source>
        <dbReference type="EMBL" id="ACL11060.1"/>
    </source>
</evidence>
<name>B8D4M9_DESA1</name>
<dbReference type="InterPro" id="IPR012675">
    <property type="entry name" value="Beta-grasp_dom_sf"/>
</dbReference>
<dbReference type="STRING" id="490899.DKAM_0734"/>
<dbReference type="eggNOG" id="arCOG00536">
    <property type="taxonomic scope" value="Archaea"/>
</dbReference>
<dbReference type="RefSeq" id="WP_012608401.1">
    <property type="nucleotide sequence ID" value="NC_011766.1"/>
</dbReference>
<dbReference type="AlphaFoldDB" id="B8D4M9"/>
<dbReference type="GeneID" id="7170904"/>
<proteinExistence type="predicted"/>
<dbReference type="KEGG" id="dka:DKAM_0734"/>
<evidence type="ECO:0000313" key="2">
    <source>
        <dbReference type="Proteomes" id="UP000006903"/>
    </source>
</evidence>
<dbReference type="Gene3D" id="3.10.20.30">
    <property type="match status" value="1"/>
</dbReference>
<dbReference type="Pfam" id="PF02597">
    <property type="entry name" value="ThiS"/>
    <property type="match status" value="1"/>
</dbReference>
<gene>
    <name evidence="1" type="ordered locus">DKAM_0734</name>
</gene>